<keyword evidence="3" id="KW-1185">Reference proteome</keyword>
<reference evidence="2 3" key="1">
    <citation type="submission" date="2015-07" db="EMBL/GenBank/DDBJ databases">
        <authorList>
            <person name="Ju K.-S."/>
            <person name="Doroghazi J.R."/>
            <person name="Metcalf W.W."/>
        </authorList>
    </citation>
    <scope>NUCLEOTIDE SEQUENCE [LARGE SCALE GENOMIC DNA]</scope>
    <source>
        <strain evidence="2 3">NRRL B-3589</strain>
    </source>
</reference>
<dbReference type="Proteomes" id="UP000037020">
    <property type="component" value="Unassembled WGS sequence"/>
</dbReference>
<protein>
    <submittedName>
        <fullName evidence="2">Uncharacterized protein</fullName>
    </submittedName>
</protein>
<name>A0ABR5JAT6_9ACTN</name>
<evidence type="ECO:0000256" key="1">
    <source>
        <dbReference type="SAM" id="MobiDB-lite"/>
    </source>
</evidence>
<sequence>MRSAARAVLSRLMAEHGVDGMLVFPKWSAVEGRLSAPASVAKPPPPPGSIAFPPCQCPEHREG</sequence>
<evidence type="ECO:0000313" key="2">
    <source>
        <dbReference type="EMBL" id="KOG90550.1"/>
    </source>
</evidence>
<comment type="caution">
    <text evidence="2">The sequence shown here is derived from an EMBL/GenBank/DDBJ whole genome shotgun (WGS) entry which is preliminary data.</text>
</comment>
<feature type="non-terminal residue" evidence="2">
    <location>
        <position position="63"/>
    </location>
</feature>
<evidence type="ECO:0000313" key="3">
    <source>
        <dbReference type="Proteomes" id="UP000037020"/>
    </source>
</evidence>
<dbReference type="EMBL" id="LGUT01000662">
    <property type="protein sequence ID" value="KOG90550.1"/>
    <property type="molecule type" value="Genomic_DNA"/>
</dbReference>
<proteinExistence type="predicted"/>
<gene>
    <name evidence="2" type="ORF">ADK38_08095</name>
</gene>
<accession>A0ABR5JAT6</accession>
<feature type="region of interest" description="Disordered" evidence="1">
    <location>
        <begin position="37"/>
        <end position="63"/>
    </location>
</feature>
<organism evidence="2 3">
    <name type="scientific">Streptomyces varsoviensis</name>
    <dbReference type="NCBI Taxonomy" id="67373"/>
    <lineage>
        <taxon>Bacteria</taxon>
        <taxon>Bacillati</taxon>
        <taxon>Actinomycetota</taxon>
        <taxon>Actinomycetes</taxon>
        <taxon>Kitasatosporales</taxon>
        <taxon>Streptomycetaceae</taxon>
        <taxon>Streptomyces</taxon>
    </lineage>
</organism>